<reference evidence="1 3" key="1">
    <citation type="journal article" date="2020" name="Stud. Mycol.">
        <title>101 Dothideomycetes genomes: a test case for predicting lifestyles and emergence of pathogens.</title>
        <authorList>
            <person name="Haridas S."/>
            <person name="Albert R."/>
            <person name="Binder M."/>
            <person name="Bloem J."/>
            <person name="Labutti K."/>
            <person name="Salamov A."/>
            <person name="Andreopoulos B."/>
            <person name="Baker S."/>
            <person name="Barry K."/>
            <person name="Bills G."/>
            <person name="Bluhm B."/>
            <person name="Cannon C."/>
            <person name="Castanera R."/>
            <person name="Culley D."/>
            <person name="Daum C."/>
            <person name="Ezra D."/>
            <person name="Gonzalez J."/>
            <person name="Henrissat B."/>
            <person name="Kuo A."/>
            <person name="Liang C."/>
            <person name="Lipzen A."/>
            <person name="Lutzoni F."/>
            <person name="Magnuson J."/>
            <person name="Mondo S."/>
            <person name="Nolan M."/>
            <person name="Ohm R."/>
            <person name="Pangilinan J."/>
            <person name="Park H.-J."/>
            <person name="Ramirez L."/>
            <person name="Alfaro M."/>
            <person name="Sun H."/>
            <person name="Tritt A."/>
            <person name="Yoshinaga Y."/>
            <person name="Zwiers L.-H."/>
            <person name="Turgeon B."/>
            <person name="Goodwin S."/>
            <person name="Spatafora J."/>
            <person name="Crous P."/>
            <person name="Grigoriev I."/>
        </authorList>
    </citation>
    <scope>NUCLEOTIDE SEQUENCE</scope>
    <source>
        <strain evidence="1 3">CBS 304.34</strain>
    </source>
</reference>
<organism evidence="1">
    <name type="scientific">Mytilinidion resinicola</name>
    <dbReference type="NCBI Taxonomy" id="574789"/>
    <lineage>
        <taxon>Eukaryota</taxon>
        <taxon>Fungi</taxon>
        <taxon>Dikarya</taxon>
        <taxon>Ascomycota</taxon>
        <taxon>Pezizomycotina</taxon>
        <taxon>Dothideomycetes</taxon>
        <taxon>Pleosporomycetidae</taxon>
        <taxon>Mytilinidiales</taxon>
        <taxon>Mytilinidiaceae</taxon>
        <taxon>Mytilinidion</taxon>
    </lineage>
</organism>
<dbReference type="GeneID" id="54467325"/>
<name>A0A6A6Z9Z2_9PEZI</name>
<dbReference type="AlphaFoldDB" id="A0A6A6Z9Z2"/>
<dbReference type="RefSeq" id="XP_033584814.1">
    <property type="nucleotide sequence ID" value="XM_033726432.1"/>
</dbReference>
<dbReference type="OrthoDB" id="2408430at2759"/>
<keyword evidence="2" id="KW-1185">Reference proteome</keyword>
<sequence length="180" mass="19936">MSKRVALLPKTVPSGEANVVQLLIHTLHPELDSFVSAKHAAAVDELNGYVIQLPYKDLFGVDTESRIPQNFGAKFDLSTWAKPIASQLVERARGADNPAHHTAPFPRHRDHVRGGAQIRWCGPELAKDEVCYIVLGITELKNAAFEREMPQGMGLWGLGYLGRALLGRWRWQAGLSCSEI</sequence>
<reference evidence="3" key="3">
    <citation type="submission" date="2025-04" db="UniProtKB">
        <authorList>
            <consortium name="RefSeq"/>
        </authorList>
    </citation>
    <scope>IDENTIFICATION</scope>
    <source>
        <strain evidence="3">CBS 304.34</strain>
    </source>
</reference>
<evidence type="ECO:0000313" key="2">
    <source>
        <dbReference type="Proteomes" id="UP000504636"/>
    </source>
</evidence>
<accession>A0A6A6Z9Z2</accession>
<evidence type="ECO:0000313" key="3">
    <source>
        <dbReference type="RefSeq" id="XP_033584814.1"/>
    </source>
</evidence>
<gene>
    <name evidence="1 3" type="ORF">BDZ99DRAFT_531107</name>
</gene>
<evidence type="ECO:0000313" key="1">
    <source>
        <dbReference type="EMBL" id="KAF2817850.1"/>
    </source>
</evidence>
<protein>
    <submittedName>
        <fullName evidence="1 3">Uncharacterized protein</fullName>
    </submittedName>
</protein>
<dbReference type="EMBL" id="MU003692">
    <property type="protein sequence ID" value="KAF2817850.1"/>
    <property type="molecule type" value="Genomic_DNA"/>
</dbReference>
<proteinExistence type="predicted"/>
<reference evidence="3" key="2">
    <citation type="submission" date="2020-04" db="EMBL/GenBank/DDBJ databases">
        <authorList>
            <consortium name="NCBI Genome Project"/>
        </authorList>
    </citation>
    <scope>NUCLEOTIDE SEQUENCE</scope>
    <source>
        <strain evidence="3">CBS 304.34</strain>
    </source>
</reference>
<dbReference type="Proteomes" id="UP000504636">
    <property type="component" value="Unplaced"/>
</dbReference>